<proteinExistence type="predicted"/>
<evidence type="ECO:0000313" key="6">
    <source>
        <dbReference type="EMBL" id="RGR69213.1"/>
    </source>
</evidence>
<dbReference type="AlphaFoldDB" id="A0A412FM47"/>
<reference evidence="6 7" key="1">
    <citation type="submission" date="2018-08" db="EMBL/GenBank/DDBJ databases">
        <title>A genome reference for cultivated species of the human gut microbiota.</title>
        <authorList>
            <person name="Zou Y."/>
            <person name="Xue W."/>
            <person name="Luo G."/>
        </authorList>
    </citation>
    <scope>NUCLEOTIDE SEQUENCE [LARGE SCALE GENOMIC DNA]</scope>
    <source>
        <strain evidence="6 7">AF24-29</strain>
    </source>
</reference>
<evidence type="ECO:0000256" key="1">
    <source>
        <dbReference type="ARBA" id="ARBA00023015"/>
    </source>
</evidence>
<dbReference type="Proteomes" id="UP000284178">
    <property type="component" value="Unassembled WGS sequence"/>
</dbReference>
<keyword evidence="4" id="KW-0175">Coiled coil</keyword>
<dbReference type="GeneID" id="83016727"/>
<dbReference type="GO" id="GO:0003677">
    <property type="term" value="F:DNA binding"/>
    <property type="evidence" value="ECO:0007669"/>
    <property type="project" value="UniProtKB-KW"/>
</dbReference>
<evidence type="ECO:0000256" key="4">
    <source>
        <dbReference type="SAM" id="Coils"/>
    </source>
</evidence>
<dbReference type="SUPFAM" id="SSF46955">
    <property type="entry name" value="Putative DNA-binding domain"/>
    <property type="match status" value="1"/>
</dbReference>
<feature type="domain" description="HTH merR-type" evidence="5">
    <location>
        <begin position="1"/>
        <end position="69"/>
    </location>
</feature>
<dbReference type="EMBL" id="QRUP01000024">
    <property type="protein sequence ID" value="RGR69213.1"/>
    <property type="molecule type" value="Genomic_DNA"/>
</dbReference>
<protein>
    <submittedName>
        <fullName evidence="6">MerR family transcriptional regulator</fullName>
    </submittedName>
</protein>
<dbReference type="InterPro" id="IPR047057">
    <property type="entry name" value="MerR_fam"/>
</dbReference>
<dbReference type="InterPro" id="IPR000551">
    <property type="entry name" value="MerR-type_HTH_dom"/>
</dbReference>
<dbReference type="PANTHER" id="PTHR30204:SF94">
    <property type="entry name" value="HEAVY METAL-DEPENDENT TRANSCRIPTIONAL REGULATOR HI_0293-RELATED"/>
    <property type="match status" value="1"/>
</dbReference>
<evidence type="ECO:0000256" key="3">
    <source>
        <dbReference type="ARBA" id="ARBA00023163"/>
    </source>
</evidence>
<dbReference type="GO" id="GO:0003700">
    <property type="term" value="F:DNA-binding transcription factor activity"/>
    <property type="evidence" value="ECO:0007669"/>
    <property type="project" value="InterPro"/>
</dbReference>
<comment type="caution">
    <text evidence="6">The sequence shown here is derived from an EMBL/GenBank/DDBJ whole genome shotgun (WGS) entry which is preliminary data.</text>
</comment>
<name>A0A412FM47_9FIRM</name>
<dbReference type="Gene3D" id="1.10.1660.10">
    <property type="match status" value="1"/>
</dbReference>
<sequence>MKTKDLCQLFDLPRSAVRFYRNASLFSLQQDENGYFHYEVEEIAALYEVLKHRRKHDLSLEAITQRLKNQSNHSDNEEMINLFQNQIDALEQEIQTLRRKQQGIKQSLTYQKLIQSAYNQIQYVEDCDGLSYIKESEFHDHLPALHELLESDLSYQSLVFSYEELEKETFRPTYAIGITHHNQNRAKLASSFPHCIAPHQRGLRFILALSSLQQLDSAVFVPVQEYIREHHLKVTEEVTSIILKTESIPSYRFVVLFRFIVADKEPDKAG</sequence>
<dbReference type="CDD" id="cd00592">
    <property type="entry name" value="HTH_MerR-like"/>
    <property type="match status" value="1"/>
</dbReference>
<evidence type="ECO:0000313" key="7">
    <source>
        <dbReference type="Proteomes" id="UP000284178"/>
    </source>
</evidence>
<keyword evidence="3" id="KW-0804">Transcription</keyword>
<evidence type="ECO:0000259" key="5">
    <source>
        <dbReference type="Pfam" id="PF13411"/>
    </source>
</evidence>
<keyword evidence="1" id="KW-0805">Transcription regulation</keyword>
<dbReference type="RefSeq" id="WP_117895921.1">
    <property type="nucleotide sequence ID" value="NZ_CABJCV010000024.1"/>
</dbReference>
<dbReference type="Pfam" id="PF13411">
    <property type="entry name" value="MerR_1"/>
    <property type="match status" value="1"/>
</dbReference>
<dbReference type="PANTHER" id="PTHR30204">
    <property type="entry name" value="REDOX-CYCLING DRUG-SENSING TRANSCRIPTIONAL ACTIVATOR SOXR"/>
    <property type="match status" value="1"/>
</dbReference>
<accession>A0A412FM47</accession>
<keyword evidence="7" id="KW-1185">Reference proteome</keyword>
<keyword evidence="2" id="KW-0238">DNA-binding</keyword>
<gene>
    <name evidence="6" type="ORF">DWY25_15100</name>
</gene>
<evidence type="ECO:0000256" key="2">
    <source>
        <dbReference type="ARBA" id="ARBA00023125"/>
    </source>
</evidence>
<feature type="coiled-coil region" evidence="4">
    <location>
        <begin position="73"/>
        <end position="107"/>
    </location>
</feature>
<organism evidence="6 7">
    <name type="scientific">Holdemania filiformis</name>
    <dbReference type="NCBI Taxonomy" id="61171"/>
    <lineage>
        <taxon>Bacteria</taxon>
        <taxon>Bacillati</taxon>
        <taxon>Bacillota</taxon>
        <taxon>Erysipelotrichia</taxon>
        <taxon>Erysipelotrichales</taxon>
        <taxon>Erysipelotrichaceae</taxon>
        <taxon>Holdemania</taxon>
    </lineage>
</organism>
<dbReference type="InterPro" id="IPR009061">
    <property type="entry name" value="DNA-bd_dom_put_sf"/>
</dbReference>